<reference evidence="7 8" key="1">
    <citation type="journal article" date="2008" name="Appl. Environ. Microbiol.">
        <title>Genome of the epsilonproteobacterial chemolithoautotroph Sulfurimonas denitrificans.</title>
        <authorList>
            <person name="Sievert S.M."/>
            <person name="Scott K.M."/>
            <person name="Klotz M.G."/>
            <person name="Chain P.S.G."/>
            <person name="Hauser L.J."/>
            <person name="Hemp J."/>
            <person name="Huegler M."/>
            <person name="Land M."/>
            <person name="Lapidus A."/>
            <person name="Larimer F.W."/>
            <person name="Lucas S."/>
            <person name="Malfatti S.A."/>
            <person name="Meyer F."/>
            <person name="Paulsen I.T."/>
            <person name="Ren Q."/>
            <person name="Simon J."/>
            <person name="Bailey K."/>
            <person name="Diaz E."/>
            <person name="Fitzpatrick K.A."/>
            <person name="Glover B."/>
            <person name="Gwatney N."/>
            <person name="Korajkic A."/>
            <person name="Long A."/>
            <person name="Mobberley J.M."/>
            <person name="Pantry S.N."/>
            <person name="Pazder G."/>
            <person name="Peterson S."/>
            <person name="Quintanilla J.D."/>
            <person name="Sprinkle R."/>
            <person name="Stephens J."/>
            <person name="Thomas P."/>
            <person name="Vaughn R."/>
            <person name="Weber M.J."/>
            <person name="Wooten L.L."/>
        </authorList>
    </citation>
    <scope>NUCLEOTIDE SEQUENCE [LARGE SCALE GENOMIC DNA]</scope>
    <source>
        <strain evidence="8">ATCC 33889 / DSM 1251</strain>
    </source>
</reference>
<evidence type="ECO:0000256" key="2">
    <source>
        <dbReference type="ARBA" id="ARBA00022500"/>
    </source>
</evidence>
<evidence type="ECO:0000313" key="8">
    <source>
        <dbReference type="Proteomes" id="UP000002714"/>
    </source>
</evidence>
<dbReference type="PROSITE" id="PS50110">
    <property type="entry name" value="RESPONSE_REGULATORY"/>
    <property type="match status" value="1"/>
</dbReference>
<dbReference type="Gene3D" id="3.40.50.2300">
    <property type="match status" value="1"/>
</dbReference>
<keyword evidence="3 5" id="KW-0597">Phosphoprotein</keyword>
<dbReference type="InterPro" id="IPR011006">
    <property type="entry name" value="CheY-like_superfamily"/>
</dbReference>
<protein>
    <submittedName>
        <fullName evidence="7">Response regulator receiver domain protein (CheY-like)</fullName>
    </submittedName>
</protein>
<keyword evidence="8" id="KW-1185">Reference proteome</keyword>
<evidence type="ECO:0000256" key="5">
    <source>
        <dbReference type="PROSITE-ProRule" id="PRU00169"/>
    </source>
</evidence>
<dbReference type="SUPFAM" id="SSF52172">
    <property type="entry name" value="CheY-like"/>
    <property type="match status" value="1"/>
</dbReference>
<name>Q30RY5_SULDN</name>
<dbReference type="eggNOG" id="COG2197">
    <property type="taxonomic scope" value="Bacteria"/>
</dbReference>
<accession>Q30RY5</accession>
<dbReference type="InterPro" id="IPR001789">
    <property type="entry name" value="Sig_transdc_resp-reg_receiver"/>
</dbReference>
<dbReference type="KEGG" id="tdn:Suden_0968"/>
<feature type="domain" description="Response regulatory" evidence="6">
    <location>
        <begin position="15"/>
        <end position="129"/>
    </location>
</feature>
<sequence length="317" mass="36655">MSIVKELKDFAKNLSVIIVEDDKALNEELVGVTELFFKRVFFAYNGVEALSIYKNNNIDIVITDITMPKMDGVVLSRNLKQINPNQDIVVISAHRDIEYLVKLVDIGIKQLIYKPFDHQELLYRLLRVCEDKVLSNKMDEYKEDCSSLLNTTTVANNSIQNKKAIYKNQNRTILHLNSEMEQDIEYLLELRDDLENLVNELHYGVEVSVINGISSVLSKIYTLLSQIGATTKISVVIFELANFLESINFELLSDEQKSKLEMMEFIYDDIAKFVDLIFVKREVQDTSYLEDSLRSSLSQLKQSVFNDFLVEEEFELF</sequence>
<evidence type="ECO:0000256" key="4">
    <source>
        <dbReference type="ARBA" id="ARBA00022779"/>
    </source>
</evidence>
<keyword evidence="2" id="KW-0145">Chemotaxis</keyword>
<keyword evidence="4" id="KW-0283">Flagellar rotation</keyword>
<dbReference type="OrthoDB" id="9800029at2"/>
<dbReference type="PANTHER" id="PTHR44591">
    <property type="entry name" value="STRESS RESPONSE REGULATOR PROTEIN 1"/>
    <property type="match status" value="1"/>
</dbReference>
<dbReference type="SMART" id="SM00448">
    <property type="entry name" value="REC"/>
    <property type="match status" value="1"/>
</dbReference>
<evidence type="ECO:0000259" key="6">
    <source>
        <dbReference type="PROSITE" id="PS50110"/>
    </source>
</evidence>
<evidence type="ECO:0000256" key="3">
    <source>
        <dbReference type="ARBA" id="ARBA00022553"/>
    </source>
</evidence>
<comment type="cofactor">
    <cofactor evidence="1">
        <name>Mg(2+)</name>
        <dbReference type="ChEBI" id="CHEBI:18420"/>
    </cofactor>
</comment>
<dbReference type="AlphaFoldDB" id="Q30RY5"/>
<dbReference type="Pfam" id="PF00072">
    <property type="entry name" value="Response_reg"/>
    <property type="match status" value="1"/>
</dbReference>
<dbReference type="RefSeq" id="WP_011372598.1">
    <property type="nucleotide sequence ID" value="NC_007575.1"/>
</dbReference>
<proteinExistence type="predicted"/>
<dbReference type="GO" id="GO:0006935">
    <property type="term" value="P:chemotaxis"/>
    <property type="evidence" value="ECO:0007669"/>
    <property type="project" value="UniProtKB-KW"/>
</dbReference>
<dbReference type="PANTHER" id="PTHR44591:SF3">
    <property type="entry name" value="RESPONSE REGULATORY DOMAIN-CONTAINING PROTEIN"/>
    <property type="match status" value="1"/>
</dbReference>
<dbReference type="GO" id="GO:0097588">
    <property type="term" value="P:archaeal or bacterial-type flagellum-dependent cell motility"/>
    <property type="evidence" value="ECO:0007669"/>
    <property type="project" value="UniProtKB-KW"/>
</dbReference>
<dbReference type="STRING" id="326298.Suden_0968"/>
<feature type="modified residue" description="4-aspartylphosphate" evidence="5">
    <location>
        <position position="64"/>
    </location>
</feature>
<evidence type="ECO:0000313" key="7">
    <source>
        <dbReference type="EMBL" id="ABB44246.1"/>
    </source>
</evidence>
<dbReference type="InterPro" id="IPR050595">
    <property type="entry name" value="Bact_response_regulator"/>
</dbReference>
<organism evidence="7 8">
    <name type="scientific">Sulfurimonas denitrificans (strain ATCC 33889 / DSM 1251)</name>
    <name type="common">Thiomicrospira denitrificans (strain ATCC 33889 / DSM 1251)</name>
    <dbReference type="NCBI Taxonomy" id="326298"/>
    <lineage>
        <taxon>Bacteria</taxon>
        <taxon>Pseudomonadati</taxon>
        <taxon>Campylobacterota</taxon>
        <taxon>Epsilonproteobacteria</taxon>
        <taxon>Campylobacterales</taxon>
        <taxon>Sulfurimonadaceae</taxon>
        <taxon>Sulfurimonas</taxon>
    </lineage>
</organism>
<evidence type="ECO:0000256" key="1">
    <source>
        <dbReference type="ARBA" id="ARBA00001946"/>
    </source>
</evidence>
<dbReference type="EMBL" id="CP000153">
    <property type="protein sequence ID" value="ABB44246.1"/>
    <property type="molecule type" value="Genomic_DNA"/>
</dbReference>
<dbReference type="Proteomes" id="UP000002714">
    <property type="component" value="Chromosome"/>
</dbReference>
<gene>
    <name evidence="7" type="ordered locus">Suden_0968</name>
</gene>
<dbReference type="GO" id="GO:0000160">
    <property type="term" value="P:phosphorelay signal transduction system"/>
    <property type="evidence" value="ECO:0007669"/>
    <property type="project" value="InterPro"/>
</dbReference>
<dbReference type="HOGENOM" id="CLU_785086_0_0_7"/>